<sequence length="153" mass="17366">MEQCLRIALWMFFLLGYLQANPIPTDGTTQCSSQTGQHLHFNLGDLGFNFLHKEVTCEKKMTFTAPKNVEPICYTAALESFIKGLERAEASCTGDVDRVTDTLDAIRNSYPQNTKCPHPEQCKWESEEYLQQFEGFVKATEKFVKELNMAGNV</sequence>
<keyword evidence="3" id="KW-1185">Reference proteome</keyword>
<reference evidence="2" key="1">
    <citation type="submission" date="2023-08" db="EMBL/GenBank/DDBJ databases">
        <authorList>
            <person name="Alioto T."/>
            <person name="Alioto T."/>
            <person name="Gomez Garrido J."/>
        </authorList>
    </citation>
    <scope>NUCLEOTIDE SEQUENCE</scope>
</reference>
<name>A0AAV1FD82_XYRNO</name>
<dbReference type="Proteomes" id="UP001178508">
    <property type="component" value="Chromosome 6"/>
</dbReference>
<organism evidence="2 3">
    <name type="scientific">Xyrichtys novacula</name>
    <name type="common">Pearly razorfish</name>
    <name type="synonym">Hemipteronotus novacula</name>
    <dbReference type="NCBI Taxonomy" id="13765"/>
    <lineage>
        <taxon>Eukaryota</taxon>
        <taxon>Metazoa</taxon>
        <taxon>Chordata</taxon>
        <taxon>Craniata</taxon>
        <taxon>Vertebrata</taxon>
        <taxon>Euteleostomi</taxon>
        <taxon>Actinopterygii</taxon>
        <taxon>Neopterygii</taxon>
        <taxon>Teleostei</taxon>
        <taxon>Neoteleostei</taxon>
        <taxon>Acanthomorphata</taxon>
        <taxon>Eupercaria</taxon>
        <taxon>Labriformes</taxon>
        <taxon>Labridae</taxon>
        <taxon>Xyrichtys</taxon>
    </lineage>
</organism>
<proteinExistence type="predicted"/>
<evidence type="ECO:0000256" key="1">
    <source>
        <dbReference type="SAM" id="SignalP"/>
    </source>
</evidence>
<feature type="signal peptide" evidence="1">
    <location>
        <begin position="1"/>
        <end position="20"/>
    </location>
</feature>
<feature type="chain" id="PRO_5043550198" evidence="1">
    <location>
        <begin position="21"/>
        <end position="153"/>
    </location>
</feature>
<dbReference type="EMBL" id="OY660869">
    <property type="protein sequence ID" value="CAJ1059142.1"/>
    <property type="molecule type" value="Genomic_DNA"/>
</dbReference>
<evidence type="ECO:0000313" key="2">
    <source>
        <dbReference type="EMBL" id="CAJ1059142.1"/>
    </source>
</evidence>
<gene>
    <name evidence="2" type="ORF">XNOV1_A032685</name>
</gene>
<keyword evidence="1" id="KW-0732">Signal</keyword>
<accession>A0AAV1FD82</accession>
<dbReference type="AlphaFoldDB" id="A0AAV1FD82"/>
<protein>
    <submittedName>
        <fullName evidence="2">Interleukin-2 like</fullName>
    </submittedName>
</protein>
<evidence type="ECO:0000313" key="3">
    <source>
        <dbReference type="Proteomes" id="UP001178508"/>
    </source>
</evidence>